<evidence type="ECO:0000313" key="2">
    <source>
        <dbReference type="Proteomes" id="UP001526166"/>
    </source>
</evidence>
<dbReference type="Proteomes" id="UP001526166">
    <property type="component" value="Unassembled WGS sequence"/>
</dbReference>
<keyword evidence="2" id="KW-1185">Reference proteome</keyword>
<accession>A0ABT3A1B0</accession>
<evidence type="ECO:0000313" key="1">
    <source>
        <dbReference type="EMBL" id="MCV2879733.1"/>
    </source>
</evidence>
<sequence length="148" mass="16048">MNFELTPQEQARLDSAGRVLTAAATEAGLTAPAEIFRELPSVKLAVLTDDGLDVESALRELRQRPEMAEQLRAQELKEALSNAGSDLHADLARMNPHQRMTYGRQLGAAKPAPEKAKLTADEEAIITLTLRNLPPAERISAARKAGLV</sequence>
<gene>
    <name evidence="1" type="ORF">OE699_12835</name>
</gene>
<protein>
    <submittedName>
        <fullName evidence="1">Uncharacterized protein</fullName>
    </submittedName>
</protein>
<comment type="caution">
    <text evidence="1">The sequence shown here is derived from an EMBL/GenBank/DDBJ whole genome shotgun (WGS) entry which is preliminary data.</text>
</comment>
<dbReference type="EMBL" id="JAOWKW010000010">
    <property type="protein sequence ID" value="MCV2879733.1"/>
    <property type="molecule type" value="Genomic_DNA"/>
</dbReference>
<organism evidence="1 2">
    <name type="scientific">Sedimentimonas flavescens</name>
    <dbReference type="NCBI Taxonomy" id="2851012"/>
    <lineage>
        <taxon>Bacteria</taxon>
        <taxon>Pseudomonadati</taxon>
        <taxon>Pseudomonadota</taxon>
        <taxon>Alphaproteobacteria</taxon>
        <taxon>Rhodobacterales</taxon>
        <taxon>Rhodobacter group</taxon>
        <taxon>Sedimentimonas</taxon>
    </lineage>
</organism>
<name>A0ABT3A1B0_9RHOB</name>
<proteinExistence type="predicted"/>
<reference evidence="1 2" key="1">
    <citation type="submission" date="2022-10" db="EMBL/GenBank/DDBJ databases">
        <title>Sinirhodobacter sp. nov., isolated from ocean surface sediments.</title>
        <authorList>
            <person name="He W."/>
            <person name="Wang L."/>
            <person name="Zhang D.-F."/>
        </authorList>
    </citation>
    <scope>NUCLEOTIDE SEQUENCE [LARGE SCALE GENOMIC DNA]</scope>
    <source>
        <strain evidence="1 2">WL0115</strain>
    </source>
</reference>
<dbReference type="RefSeq" id="WP_263848234.1">
    <property type="nucleotide sequence ID" value="NZ_JAOWKW010000010.1"/>
</dbReference>